<evidence type="ECO:0000313" key="13">
    <source>
        <dbReference type="Proteomes" id="UP000001056"/>
    </source>
</evidence>
<keyword evidence="13" id="KW-1185">Reference proteome</keyword>
<protein>
    <recommendedName>
        <fullName evidence="9">Glucanase</fullName>
        <ecNumber evidence="9">3.2.1.-</ecNumber>
    </recommendedName>
</protein>
<dbReference type="GO" id="GO:0030245">
    <property type="term" value="P:cellulose catabolic process"/>
    <property type="evidence" value="ECO:0007669"/>
    <property type="project" value="UniProtKB-KW"/>
</dbReference>
<name>Q2GU79_CHAGB</name>
<evidence type="ECO:0000256" key="10">
    <source>
        <dbReference type="SAM" id="MobiDB-lite"/>
    </source>
</evidence>
<dbReference type="Proteomes" id="UP000001056">
    <property type="component" value="Unassembled WGS sequence"/>
</dbReference>
<keyword evidence="7 9" id="KW-0326">Glycosidase</keyword>
<reference evidence="13" key="1">
    <citation type="journal article" date="2015" name="Genome Announc.">
        <title>Draft genome sequence of the cellulolytic fungus Chaetomium globosum.</title>
        <authorList>
            <person name="Cuomo C.A."/>
            <person name="Untereiner W.A."/>
            <person name="Ma L.-J."/>
            <person name="Grabherr M."/>
            <person name="Birren B.W."/>
        </authorList>
    </citation>
    <scope>NUCLEOTIDE SEQUENCE [LARGE SCALE GENOMIC DNA]</scope>
    <source>
        <strain evidence="13">ATCC 6205 / CBS 148.51 / DSM 1962 / NBRC 6347 / NRRL 1970</strain>
    </source>
</reference>
<dbReference type="AlphaFoldDB" id="Q2GU79"/>
<evidence type="ECO:0000256" key="11">
    <source>
        <dbReference type="SAM" id="SignalP"/>
    </source>
</evidence>
<dbReference type="InterPro" id="IPR001722">
    <property type="entry name" value="Glyco_hydro_7"/>
</dbReference>
<feature type="chain" id="PRO_5004208616" description="Glucanase" evidence="11">
    <location>
        <begin position="21"/>
        <end position="441"/>
    </location>
</feature>
<comment type="similarity">
    <text evidence="2 9">Belongs to the glycosyl hydrolase 7 (cellulase C) family.</text>
</comment>
<feature type="signal peptide" evidence="11">
    <location>
        <begin position="1"/>
        <end position="20"/>
    </location>
</feature>
<dbReference type="PANTHER" id="PTHR33753:SF1">
    <property type="entry name" value="ENDO-BETA-1,4-GLUCANASE CELB"/>
    <property type="match status" value="1"/>
</dbReference>
<dbReference type="Gene3D" id="2.70.100.10">
    <property type="entry name" value="Glycoside hydrolase, family 7, domain"/>
    <property type="match status" value="1"/>
</dbReference>
<comment type="catalytic activity">
    <reaction evidence="1">
        <text>Endohydrolysis of (1-&gt;4)-beta-D-glucosidic linkages in cellulose, lichenin and cereal beta-D-glucans.</text>
        <dbReference type="EC" id="3.2.1.4"/>
    </reaction>
</comment>
<keyword evidence="4 9" id="KW-0136">Cellulose degradation</keyword>
<keyword evidence="6" id="KW-0119">Carbohydrate metabolism</keyword>
<feature type="region of interest" description="Disordered" evidence="10">
    <location>
        <begin position="414"/>
        <end position="441"/>
    </location>
</feature>
<gene>
    <name evidence="12" type="ORF">CHGG_08475</name>
</gene>
<dbReference type="GO" id="GO:0008810">
    <property type="term" value="F:cellulase activity"/>
    <property type="evidence" value="ECO:0007669"/>
    <property type="project" value="UniProtKB-EC"/>
</dbReference>
<evidence type="ECO:0000256" key="4">
    <source>
        <dbReference type="ARBA" id="ARBA00023001"/>
    </source>
</evidence>
<dbReference type="InterPro" id="IPR013320">
    <property type="entry name" value="ConA-like_dom_sf"/>
</dbReference>
<evidence type="ECO:0000313" key="12">
    <source>
        <dbReference type="EMBL" id="EAQ84461.1"/>
    </source>
</evidence>
<dbReference type="CDD" id="cd07999">
    <property type="entry name" value="GH7_CBH_EG"/>
    <property type="match status" value="1"/>
</dbReference>
<dbReference type="VEuPathDB" id="FungiDB:CHGG_08475"/>
<proteinExistence type="inferred from homology"/>
<evidence type="ECO:0000256" key="7">
    <source>
        <dbReference type="ARBA" id="ARBA00023295"/>
    </source>
</evidence>
<evidence type="ECO:0000256" key="1">
    <source>
        <dbReference type="ARBA" id="ARBA00000966"/>
    </source>
</evidence>
<dbReference type="eggNOG" id="ENOG502SJT6">
    <property type="taxonomic scope" value="Eukaryota"/>
</dbReference>
<keyword evidence="11" id="KW-0732">Signal</keyword>
<evidence type="ECO:0000256" key="9">
    <source>
        <dbReference type="RuleBase" id="RU361164"/>
    </source>
</evidence>
<evidence type="ECO:0000256" key="2">
    <source>
        <dbReference type="ARBA" id="ARBA00006044"/>
    </source>
</evidence>
<dbReference type="OMA" id="AYNFRNS"/>
<evidence type="ECO:0000256" key="6">
    <source>
        <dbReference type="ARBA" id="ARBA00023277"/>
    </source>
</evidence>
<keyword evidence="5" id="KW-0325">Glycoprotein</keyword>
<dbReference type="STRING" id="306901.Q2GU79"/>
<accession>Q2GU79</accession>
<feature type="region of interest" description="Disordered" evidence="10">
    <location>
        <begin position="210"/>
        <end position="235"/>
    </location>
</feature>
<evidence type="ECO:0000256" key="5">
    <source>
        <dbReference type="ARBA" id="ARBA00023180"/>
    </source>
</evidence>
<dbReference type="Pfam" id="PF00840">
    <property type="entry name" value="Glyco_hydro_7"/>
    <property type="match status" value="1"/>
</dbReference>
<keyword evidence="3 9" id="KW-0378">Hydrolase</keyword>
<keyword evidence="8 9" id="KW-0624">Polysaccharide degradation</keyword>
<sequence>MARGAALFGLASLLLGAVNGQLPGEGEEVHPKITTYRCTKAGGCKAKTNYIVLDALAHPVHQATNEYGCGDWGQKPNATACPDKESCAKNCVMDPVSDYSAYGINTDGDSLRLQQLLDGKLVSPRVYLLDETKRRYEMLSLTGNEFTFDVDATKLPCGMNSALYLSEMKADGAQSTLNPGGAYFGTGYCDAQCYITPFINGIGNVEGKGRVLQRDGTSGEGQQAGQPHRPPPLATRRGPYLCEGAECEKEGVCDKAGCAWNPYRVNVTDYYGAGEEFKVNSNKLVTVVTQFHANRKGKLESIHRKYVQEGRVIESYVVDAPGLPSTDSMIDELCSVTGADAFMRLGAMQGMGEALTRGMVLALSIWWDEGGNMNWLDAGEAGPCNLDEGHPSEIVKVEPAPEVTFSNMRWGEIDSTYETGQDGKGKGKNGNGKGKGKDCKN</sequence>
<dbReference type="GeneID" id="4395517"/>
<dbReference type="PRINTS" id="PR00734">
    <property type="entry name" value="GLHYDRLASE7"/>
</dbReference>
<dbReference type="SUPFAM" id="SSF49899">
    <property type="entry name" value="Concanavalin A-like lectins/glucanases"/>
    <property type="match status" value="1"/>
</dbReference>
<organism evidence="12 13">
    <name type="scientific">Chaetomium globosum (strain ATCC 6205 / CBS 148.51 / DSM 1962 / NBRC 6347 / NRRL 1970)</name>
    <name type="common">Soil fungus</name>
    <dbReference type="NCBI Taxonomy" id="306901"/>
    <lineage>
        <taxon>Eukaryota</taxon>
        <taxon>Fungi</taxon>
        <taxon>Dikarya</taxon>
        <taxon>Ascomycota</taxon>
        <taxon>Pezizomycotina</taxon>
        <taxon>Sordariomycetes</taxon>
        <taxon>Sordariomycetidae</taxon>
        <taxon>Sordariales</taxon>
        <taxon>Chaetomiaceae</taxon>
        <taxon>Chaetomium</taxon>
    </lineage>
</organism>
<evidence type="ECO:0000256" key="8">
    <source>
        <dbReference type="ARBA" id="ARBA00023326"/>
    </source>
</evidence>
<dbReference type="EMBL" id="CH408034">
    <property type="protein sequence ID" value="EAQ84461.1"/>
    <property type="molecule type" value="Genomic_DNA"/>
</dbReference>
<dbReference type="InParanoid" id="Q2GU79"/>
<dbReference type="InterPro" id="IPR037019">
    <property type="entry name" value="Glyco_hydro_7_sf"/>
</dbReference>
<dbReference type="EC" id="3.2.1.-" evidence="9"/>
<dbReference type="RefSeq" id="XP_001226402.1">
    <property type="nucleotide sequence ID" value="XM_001226401.1"/>
</dbReference>
<evidence type="ECO:0000256" key="3">
    <source>
        <dbReference type="ARBA" id="ARBA00022801"/>
    </source>
</evidence>
<dbReference type="PANTHER" id="PTHR33753">
    <property type="entry name" value="1,4-BETA-D-GLUCAN CELLOBIOHYDROLASE B"/>
    <property type="match status" value="1"/>
</dbReference>
<dbReference type="OrthoDB" id="412382at2759"/>
<dbReference type="HOGENOM" id="CLU_020817_0_1_1"/>